<reference evidence="5" key="1">
    <citation type="submission" date="2018-06" db="EMBL/GenBank/DDBJ databases">
        <authorList>
            <person name="Zhirakovskaya E."/>
        </authorList>
    </citation>
    <scope>NUCLEOTIDE SEQUENCE</scope>
</reference>
<keyword evidence="3" id="KW-0460">Magnesium</keyword>
<proteinExistence type="predicted"/>
<dbReference type="InterPro" id="IPR011206">
    <property type="entry name" value="Citrate_lyase_beta/mcl1/mcl2"/>
</dbReference>
<name>A0A3B0RJG6_9ZZZZ</name>
<dbReference type="PANTHER" id="PTHR32308">
    <property type="entry name" value="LYASE BETA SUBUNIT, PUTATIVE (AFU_ORTHOLOGUE AFUA_4G13030)-RELATED"/>
    <property type="match status" value="1"/>
</dbReference>
<accession>A0A3B0RJG6</accession>
<dbReference type="PIRSF" id="PIRSF015582">
    <property type="entry name" value="Cit_lyase_B"/>
    <property type="match status" value="1"/>
</dbReference>
<dbReference type="InterPro" id="IPR040442">
    <property type="entry name" value="Pyrv_kinase-like_dom_sf"/>
</dbReference>
<sequence length="282" mass="30145">MRSWLFVPGDSERKIQKALASQADVVILDMEDSVALQNKQAARAIVAGILADRPQTGAKVYVRVNALDTGLTLADLGVLSTSPPDGYMLPKSGSGQDVTQFAKLAVTGVPIIAIVTETAASLFNLGTYAKIKAPLSAMTWGSEDLSADLGAISARDDEGHLTDPYRLARSLCLIGARAAQIEPVDSIYANFRDTVGLERECRAAVRDGFTGKMAIHPNQIAPINQAFTPSLAAIDKAKRIIEAFTVSPDTGVIALDGQMFDLPHLKRAKKLLERAKLYEPAA</sequence>
<dbReference type="EC" id="4.1.3.4" evidence="5"/>
<organism evidence="5">
    <name type="scientific">hydrothermal vent metagenome</name>
    <dbReference type="NCBI Taxonomy" id="652676"/>
    <lineage>
        <taxon>unclassified sequences</taxon>
        <taxon>metagenomes</taxon>
        <taxon>ecological metagenomes</taxon>
    </lineage>
</organism>
<dbReference type="GO" id="GO:0000287">
    <property type="term" value="F:magnesium ion binding"/>
    <property type="evidence" value="ECO:0007669"/>
    <property type="project" value="TreeGrafter"/>
</dbReference>
<dbReference type="Pfam" id="PF03328">
    <property type="entry name" value="HpcH_HpaI"/>
    <property type="match status" value="1"/>
</dbReference>
<evidence type="ECO:0000256" key="1">
    <source>
        <dbReference type="ARBA" id="ARBA00001946"/>
    </source>
</evidence>
<dbReference type="PANTHER" id="PTHR32308:SF0">
    <property type="entry name" value="HPCH_HPAI ALDOLASE_CITRATE LYASE DOMAIN-CONTAINING PROTEIN"/>
    <property type="match status" value="1"/>
</dbReference>
<dbReference type="EMBL" id="UOEC01000094">
    <property type="protein sequence ID" value="VAV91942.1"/>
    <property type="molecule type" value="Genomic_DNA"/>
</dbReference>
<dbReference type="Gene3D" id="3.20.20.60">
    <property type="entry name" value="Phosphoenolpyruvate-binding domains"/>
    <property type="match status" value="1"/>
</dbReference>
<dbReference type="InterPro" id="IPR015813">
    <property type="entry name" value="Pyrv/PenolPyrv_kinase-like_dom"/>
</dbReference>
<dbReference type="GO" id="GO:0004419">
    <property type="term" value="F:hydroxymethylglutaryl-CoA lyase activity"/>
    <property type="evidence" value="ECO:0007669"/>
    <property type="project" value="UniProtKB-EC"/>
</dbReference>
<evidence type="ECO:0000256" key="3">
    <source>
        <dbReference type="ARBA" id="ARBA00022842"/>
    </source>
</evidence>
<dbReference type="SUPFAM" id="SSF51621">
    <property type="entry name" value="Phosphoenolpyruvate/pyruvate domain"/>
    <property type="match status" value="1"/>
</dbReference>
<keyword evidence="5" id="KW-0456">Lyase</keyword>
<protein>
    <submittedName>
        <fullName evidence="5">Hydroxymethylglutaryl-CoA lyase</fullName>
        <ecNumber evidence="5">4.1.3.4</ecNumber>
    </submittedName>
</protein>
<evidence type="ECO:0000259" key="4">
    <source>
        <dbReference type="Pfam" id="PF03328"/>
    </source>
</evidence>
<dbReference type="InterPro" id="IPR005000">
    <property type="entry name" value="Aldolase/citrate-lyase_domain"/>
</dbReference>
<dbReference type="GO" id="GO:0006107">
    <property type="term" value="P:oxaloacetate metabolic process"/>
    <property type="evidence" value="ECO:0007669"/>
    <property type="project" value="TreeGrafter"/>
</dbReference>
<gene>
    <name evidence="5" type="ORF">MNBD_ALPHA08-1225</name>
</gene>
<feature type="domain" description="HpcH/HpaI aldolase/citrate lyase" evidence="4">
    <location>
        <begin position="2"/>
        <end position="217"/>
    </location>
</feature>
<comment type="cofactor">
    <cofactor evidence="1">
        <name>Mg(2+)</name>
        <dbReference type="ChEBI" id="CHEBI:18420"/>
    </cofactor>
</comment>
<evidence type="ECO:0000313" key="5">
    <source>
        <dbReference type="EMBL" id="VAV91942.1"/>
    </source>
</evidence>
<keyword evidence="2" id="KW-0479">Metal-binding</keyword>
<dbReference type="AlphaFoldDB" id="A0A3B0RJG6"/>
<evidence type="ECO:0000256" key="2">
    <source>
        <dbReference type="ARBA" id="ARBA00022723"/>
    </source>
</evidence>